<comment type="subunit">
    <text evidence="11">Part of the heterodimeric TRMT11-TRM112 methyltransferase complex; this complex forms an active tRNA methyltransferase, where TRMT112 acts as an activator of the catalytic subunit TRMT11.</text>
</comment>
<dbReference type="EnsemblMetazoa" id="RPRC009657-RA">
    <property type="protein sequence ID" value="RPRC009657-PA"/>
    <property type="gene ID" value="RPRC009657"/>
</dbReference>
<evidence type="ECO:0000259" key="17">
    <source>
        <dbReference type="Pfam" id="PF25904"/>
    </source>
</evidence>
<dbReference type="eggNOG" id="KOG2671">
    <property type="taxonomic scope" value="Eukaryota"/>
</dbReference>
<keyword evidence="2" id="KW-0963">Cytoplasm</keyword>
<dbReference type="GO" id="GO:0160102">
    <property type="term" value="F:tRNA (guanine(10)-N2)-methyltransferase activity"/>
    <property type="evidence" value="ECO:0007669"/>
    <property type="project" value="UniProtKB-EC"/>
</dbReference>
<dbReference type="Pfam" id="PF01170">
    <property type="entry name" value="UPF0020"/>
    <property type="match status" value="1"/>
</dbReference>
<dbReference type="AlphaFoldDB" id="T1I037"/>
<feature type="domain" description="tRNA (guanine(10)-N(2))-methyltransferase TRMT11 N-terminal" evidence="17">
    <location>
        <begin position="7"/>
        <end position="178"/>
    </location>
</feature>
<evidence type="ECO:0000256" key="6">
    <source>
        <dbReference type="ARBA" id="ARBA00022691"/>
    </source>
</evidence>
<evidence type="ECO:0000256" key="8">
    <source>
        <dbReference type="ARBA" id="ARBA00022884"/>
    </source>
</evidence>
<dbReference type="GO" id="GO:0008033">
    <property type="term" value="P:tRNA processing"/>
    <property type="evidence" value="ECO:0007669"/>
    <property type="project" value="UniProtKB-UniRule"/>
</dbReference>
<feature type="domain" description="Ribosomal RNA large subunit methyltransferase K/L-like methyltransferase" evidence="16">
    <location>
        <begin position="188"/>
        <end position="314"/>
    </location>
</feature>
<sequence length="414" mass="47584">MSNTLKRYLLWFANEHLDFRIPEIKSIAKLYNITLQCTDFPSSNEPFWIVEIDGDDSVKKIAERSVLLRYAIDLWAVSSTKDKLDSYLRLLPKDIISPYTRPDTSFKIKVEIFGNSQTQREKVEKIESFSYLPLSGPVKLKNPDVSFQYIEFFALEQKQFPLKPEKYFFGRLVAEGQRDLISKLSLKKRKFIGNTTMDPQLSLIMANQGQIKEGDIVLDPFVGTGSLLIAAAQFGGYVLGADIDYLMVHGKSRPTRKQNRHKPRNDESIANNMEQYGLKDKYLDIVVADSSLPYWRPGMIFDVIVTDPPYGIREAMERVGCTRPDKFISEEHVKTHIPSKVQYNMSQLLADLLKFAAKHLRTGGKLVTWIPIIRFEYSEHLLPQHECLKLEANSEQVLSTTSSRRLLTYTKITE</sequence>
<name>T1I037_RHOPR</name>
<dbReference type="FunCoup" id="T1I037">
    <property type="interactions" value="1013"/>
</dbReference>
<dbReference type="GO" id="GO:0000049">
    <property type="term" value="F:tRNA binding"/>
    <property type="evidence" value="ECO:0007669"/>
    <property type="project" value="UniProtKB-UniRule"/>
</dbReference>
<evidence type="ECO:0000256" key="9">
    <source>
        <dbReference type="ARBA" id="ARBA00050985"/>
    </source>
</evidence>
<keyword evidence="7 15" id="KW-0819">tRNA processing</keyword>
<keyword evidence="3 15" id="KW-0820">tRNA-binding</keyword>
<protein>
    <recommendedName>
        <fullName evidence="13">tRNA (guanine(10)-N(2))-methyltransferase TRMT11</fullName>
        <ecNumber evidence="12">2.1.1.214</ecNumber>
    </recommendedName>
    <alternativeName>
        <fullName evidence="14">tRNA methyltransferase 11 homolog</fullName>
    </alternativeName>
</protein>
<evidence type="ECO:0000259" key="16">
    <source>
        <dbReference type="Pfam" id="PF01170"/>
    </source>
</evidence>
<evidence type="ECO:0000256" key="5">
    <source>
        <dbReference type="ARBA" id="ARBA00022679"/>
    </source>
</evidence>
<dbReference type="PIRSF" id="PIRSF017259">
    <property type="entry name" value="tRNA_mtfrase_TRM11"/>
    <property type="match status" value="1"/>
</dbReference>
<reference evidence="18" key="1">
    <citation type="submission" date="2015-05" db="UniProtKB">
        <authorList>
            <consortium name="EnsemblMetazoa"/>
        </authorList>
    </citation>
    <scope>IDENTIFICATION</scope>
</reference>
<proteinExistence type="inferred from homology"/>
<evidence type="ECO:0000256" key="3">
    <source>
        <dbReference type="ARBA" id="ARBA00022555"/>
    </source>
</evidence>
<comment type="catalytic activity">
    <reaction evidence="9">
        <text>guanosine(10) in tRNA + S-adenosyl-L-methionine = N(2)-methylguanosine(10) in tRNA + S-adenosyl-L-homocysteine + H(+)</text>
        <dbReference type="Rhea" id="RHEA:43128"/>
        <dbReference type="Rhea" id="RHEA-COMP:10355"/>
        <dbReference type="Rhea" id="RHEA-COMP:10357"/>
        <dbReference type="ChEBI" id="CHEBI:15378"/>
        <dbReference type="ChEBI" id="CHEBI:57856"/>
        <dbReference type="ChEBI" id="CHEBI:59789"/>
        <dbReference type="ChEBI" id="CHEBI:74269"/>
        <dbReference type="ChEBI" id="CHEBI:74481"/>
        <dbReference type="EC" id="2.1.1.214"/>
    </reaction>
    <physiologicalReaction direction="left-to-right" evidence="9">
        <dbReference type="Rhea" id="RHEA:43129"/>
    </physiologicalReaction>
</comment>
<evidence type="ECO:0000256" key="4">
    <source>
        <dbReference type="ARBA" id="ARBA00022603"/>
    </source>
</evidence>
<dbReference type="STRING" id="13249.T1I037"/>
<dbReference type="GO" id="GO:0005737">
    <property type="term" value="C:cytoplasm"/>
    <property type="evidence" value="ECO:0007669"/>
    <property type="project" value="UniProtKB-SubCell"/>
</dbReference>
<evidence type="ECO:0000256" key="12">
    <source>
        <dbReference type="ARBA" id="ARBA00066937"/>
    </source>
</evidence>
<dbReference type="PANTHER" id="PTHR13370:SF3">
    <property type="entry name" value="TRNA (GUANINE(10)-N2)-METHYLTRANSFERASE HOMOLOG"/>
    <property type="match status" value="1"/>
</dbReference>
<dbReference type="InterPro" id="IPR059073">
    <property type="entry name" value="TRMT11_N"/>
</dbReference>
<dbReference type="EC" id="2.1.1.214" evidence="12"/>
<evidence type="ECO:0000256" key="15">
    <source>
        <dbReference type="PROSITE-ProRule" id="PRU00959"/>
    </source>
</evidence>
<keyword evidence="19" id="KW-1185">Reference proteome</keyword>
<dbReference type="VEuPathDB" id="VectorBase:RPRC009657"/>
<accession>T1I037</accession>
<evidence type="ECO:0000256" key="13">
    <source>
        <dbReference type="ARBA" id="ARBA00067484"/>
    </source>
</evidence>
<dbReference type="PROSITE" id="PS51627">
    <property type="entry name" value="SAM_MT_TRM11"/>
    <property type="match status" value="1"/>
</dbReference>
<comment type="similarity">
    <text evidence="15">Belongs to the class I-like SAM-binding methyltransferase superfamily. TRM11 methyltransferase family.</text>
</comment>
<keyword evidence="6 15" id="KW-0949">S-adenosyl-L-methionine</keyword>
<dbReference type="EMBL" id="ACPB03019371">
    <property type="status" value="NOT_ANNOTATED_CDS"/>
    <property type="molecule type" value="Genomic_DNA"/>
</dbReference>
<evidence type="ECO:0000256" key="2">
    <source>
        <dbReference type="ARBA" id="ARBA00022490"/>
    </source>
</evidence>
<evidence type="ECO:0000256" key="11">
    <source>
        <dbReference type="ARBA" id="ARBA00065434"/>
    </source>
</evidence>
<organism evidence="18 19">
    <name type="scientific">Rhodnius prolixus</name>
    <name type="common">Triatomid bug</name>
    <dbReference type="NCBI Taxonomy" id="13249"/>
    <lineage>
        <taxon>Eukaryota</taxon>
        <taxon>Metazoa</taxon>
        <taxon>Ecdysozoa</taxon>
        <taxon>Arthropoda</taxon>
        <taxon>Hexapoda</taxon>
        <taxon>Insecta</taxon>
        <taxon>Pterygota</taxon>
        <taxon>Neoptera</taxon>
        <taxon>Paraneoptera</taxon>
        <taxon>Hemiptera</taxon>
        <taxon>Heteroptera</taxon>
        <taxon>Panheteroptera</taxon>
        <taxon>Cimicomorpha</taxon>
        <taxon>Reduviidae</taxon>
        <taxon>Triatominae</taxon>
        <taxon>Rhodnius</taxon>
    </lineage>
</organism>
<keyword evidence="4 15" id="KW-0489">Methyltransferase</keyword>
<evidence type="ECO:0000313" key="18">
    <source>
        <dbReference type="EnsemblMetazoa" id="RPRC009657-PA"/>
    </source>
</evidence>
<dbReference type="InParanoid" id="T1I037"/>
<dbReference type="PRINTS" id="PR00507">
    <property type="entry name" value="N12N6MTFRASE"/>
</dbReference>
<dbReference type="InterPro" id="IPR029063">
    <property type="entry name" value="SAM-dependent_MTases_sf"/>
</dbReference>
<dbReference type="OMA" id="SCNLNRY"/>
<dbReference type="SUPFAM" id="SSF53335">
    <property type="entry name" value="S-adenosyl-L-methionine-dependent methyltransferases"/>
    <property type="match status" value="1"/>
</dbReference>
<evidence type="ECO:0000256" key="1">
    <source>
        <dbReference type="ARBA" id="ARBA00004496"/>
    </source>
</evidence>
<keyword evidence="5 15" id="KW-0808">Transferase</keyword>
<dbReference type="PANTHER" id="PTHR13370">
    <property type="entry name" value="RNA METHYLASE-RELATED"/>
    <property type="match status" value="1"/>
</dbReference>
<dbReference type="GO" id="GO:0032259">
    <property type="term" value="P:methylation"/>
    <property type="evidence" value="ECO:0007669"/>
    <property type="project" value="UniProtKB-UniRule"/>
</dbReference>
<evidence type="ECO:0000256" key="14">
    <source>
        <dbReference type="ARBA" id="ARBA00075308"/>
    </source>
</evidence>
<dbReference type="Gene3D" id="3.40.50.150">
    <property type="entry name" value="Vaccinia Virus protein VP39"/>
    <property type="match status" value="1"/>
</dbReference>
<evidence type="ECO:0000256" key="10">
    <source>
        <dbReference type="ARBA" id="ARBA00056270"/>
    </source>
</evidence>
<dbReference type="InterPro" id="IPR002052">
    <property type="entry name" value="DNA_methylase_N6_adenine_CS"/>
</dbReference>
<dbReference type="InterPro" id="IPR016691">
    <property type="entry name" value="TRMT11"/>
</dbReference>
<evidence type="ECO:0000256" key="7">
    <source>
        <dbReference type="ARBA" id="ARBA00022694"/>
    </source>
</evidence>
<dbReference type="Proteomes" id="UP000015103">
    <property type="component" value="Unassembled WGS sequence"/>
</dbReference>
<dbReference type="CDD" id="cd02440">
    <property type="entry name" value="AdoMet_MTases"/>
    <property type="match status" value="1"/>
</dbReference>
<dbReference type="HOGENOM" id="CLU_029646_0_0_1"/>
<comment type="function">
    <text evidence="10">Catalytic subunit of the TRMT11-TRM112 methyltransferase complex, that specifically mediates the S-adenosyl-L-methionine-dependent N(2)-methylation of guanosine nucleotide at position 10 (m2G10) in tRNAs. This is one of the major tRNA (guanine-N(2))-methyltransferases.</text>
</comment>
<comment type="subcellular location">
    <subcellularLocation>
        <location evidence="1">Cytoplasm</location>
    </subcellularLocation>
</comment>
<dbReference type="PROSITE" id="PS00092">
    <property type="entry name" value="N6_MTASE"/>
    <property type="match status" value="1"/>
</dbReference>
<dbReference type="GO" id="GO:0043527">
    <property type="term" value="C:tRNA methyltransferase complex"/>
    <property type="evidence" value="ECO:0007669"/>
    <property type="project" value="UniProtKB-ARBA"/>
</dbReference>
<keyword evidence="8 15" id="KW-0694">RNA-binding</keyword>
<dbReference type="Pfam" id="PF25904">
    <property type="entry name" value="Tmrp11_N"/>
    <property type="match status" value="1"/>
</dbReference>
<dbReference type="InterPro" id="IPR000241">
    <property type="entry name" value="RlmKL-like_Mtase"/>
</dbReference>
<evidence type="ECO:0000313" key="19">
    <source>
        <dbReference type="Proteomes" id="UP000015103"/>
    </source>
</evidence>